<dbReference type="Gene3D" id="3.40.470.10">
    <property type="entry name" value="Uracil-DNA glycosylase-like domain"/>
    <property type="match status" value="1"/>
</dbReference>
<dbReference type="EMBL" id="CP076132">
    <property type="protein sequence ID" value="QWG00508.1"/>
    <property type="molecule type" value="Genomic_DNA"/>
</dbReference>
<name>A0AAX1MYV7_9BACT</name>
<keyword evidence="2" id="KW-1185">Reference proteome</keyword>
<dbReference type="Proteomes" id="UP000678679">
    <property type="component" value="Chromosome 1"/>
</dbReference>
<evidence type="ECO:0000313" key="1">
    <source>
        <dbReference type="EMBL" id="QWG00508.1"/>
    </source>
</evidence>
<accession>A0AAX1MYV7</accession>
<dbReference type="InterPro" id="IPR002043">
    <property type="entry name" value="UDG_fam1"/>
</dbReference>
<dbReference type="InterPro" id="IPR036895">
    <property type="entry name" value="Uracil-DNA_glycosylase-like_sf"/>
</dbReference>
<dbReference type="KEGG" id="fya:KMW28_12680"/>
<dbReference type="PANTHER" id="PTHR11264:SF0">
    <property type="entry name" value="URACIL-DNA GLYCOSYLASE"/>
    <property type="match status" value="1"/>
</dbReference>
<evidence type="ECO:0008006" key="3">
    <source>
        <dbReference type="Google" id="ProtNLM"/>
    </source>
</evidence>
<dbReference type="PANTHER" id="PTHR11264">
    <property type="entry name" value="URACIL-DNA GLYCOSYLASE"/>
    <property type="match status" value="1"/>
</dbReference>
<dbReference type="RefSeq" id="WP_169663096.1">
    <property type="nucleotide sequence ID" value="NZ_CP076132.1"/>
</dbReference>
<dbReference type="GO" id="GO:0004844">
    <property type="term" value="F:uracil DNA N-glycosylase activity"/>
    <property type="evidence" value="ECO:0007669"/>
    <property type="project" value="InterPro"/>
</dbReference>
<dbReference type="SUPFAM" id="SSF52141">
    <property type="entry name" value="Uracil-DNA glycosylase-like"/>
    <property type="match status" value="1"/>
</dbReference>
<sequence>MTNVKNGVFTFLGHKIQIDPSWDSFFNANIQLLQTIEKTLAPIKNKICPTPDKIFRVFRMSVTDIKFVILGLDPYPEVGVATGLGFDIDKPTKWDDDVPKSMENILKELYFLKGGNKNDNIQIIRNSITSLNIPSPDQLIKKWETNGVFMLNIGLTITQGISRSHLKHWGKFIRNAITLIDSQNINIEWLVWGSNSYQKTAANKINKSNKVFLGYHPTARGGLFVGNSKIQKINQYQKIFY</sequence>
<gene>
    <name evidence="1" type="ORF">KMW28_12680</name>
</gene>
<dbReference type="AlphaFoldDB" id="A0AAX1MYV7"/>
<dbReference type="GO" id="GO:0097510">
    <property type="term" value="P:base-excision repair, AP site formation via deaminated base removal"/>
    <property type="evidence" value="ECO:0007669"/>
    <property type="project" value="TreeGrafter"/>
</dbReference>
<evidence type="ECO:0000313" key="2">
    <source>
        <dbReference type="Proteomes" id="UP000678679"/>
    </source>
</evidence>
<protein>
    <recommendedName>
        <fullName evidence="3">Uracil-DNA glycosylase</fullName>
    </recommendedName>
</protein>
<organism evidence="1 2">
    <name type="scientific">Flammeovirga yaeyamensis</name>
    <dbReference type="NCBI Taxonomy" id="367791"/>
    <lineage>
        <taxon>Bacteria</taxon>
        <taxon>Pseudomonadati</taxon>
        <taxon>Bacteroidota</taxon>
        <taxon>Cytophagia</taxon>
        <taxon>Cytophagales</taxon>
        <taxon>Flammeovirgaceae</taxon>
        <taxon>Flammeovirga</taxon>
    </lineage>
</organism>
<proteinExistence type="predicted"/>
<reference evidence="1 2" key="1">
    <citation type="submission" date="2021-05" db="EMBL/GenBank/DDBJ databases">
        <title>Comparative genomic studies on the polysaccharide-degrading batcterial strains of the Flammeovirga genus.</title>
        <authorList>
            <person name="Zewei F."/>
            <person name="Zheng Z."/>
            <person name="Yu L."/>
            <person name="Ruyue G."/>
            <person name="Yanhong M."/>
            <person name="Yuanyuan C."/>
            <person name="Jingyan G."/>
            <person name="Wenjun H."/>
        </authorList>
    </citation>
    <scope>NUCLEOTIDE SEQUENCE [LARGE SCALE GENOMIC DNA]</scope>
    <source>
        <strain evidence="1 2">NBRC:100898</strain>
    </source>
</reference>